<proteinExistence type="predicted"/>
<keyword evidence="2" id="KW-1185">Reference proteome</keyword>
<reference evidence="1 2" key="1">
    <citation type="journal article" date="2019" name="Nat. Ecol. Evol.">
        <title>Megaphylogeny resolves global patterns of mushroom evolution.</title>
        <authorList>
            <person name="Varga T."/>
            <person name="Krizsan K."/>
            <person name="Foldi C."/>
            <person name="Dima B."/>
            <person name="Sanchez-Garcia M."/>
            <person name="Sanchez-Ramirez S."/>
            <person name="Szollosi G.J."/>
            <person name="Szarkandi J.G."/>
            <person name="Papp V."/>
            <person name="Albert L."/>
            <person name="Andreopoulos W."/>
            <person name="Angelini C."/>
            <person name="Antonin V."/>
            <person name="Barry K.W."/>
            <person name="Bougher N.L."/>
            <person name="Buchanan P."/>
            <person name="Buyck B."/>
            <person name="Bense V."/>
            <person name="Catcheside P."/>
            <person name="Chovatia M."/>
            <person name="Cooper J."/>
            <person name="Damon W."/>
            <person name="Desjardin D."/>
            <person name="Finy P."/>
            <person name="Geml J."/>
            <person name="Haridas S."/>
            <person name="Hughes K."/>
            <person name="Justo A."/>
            <person name="Karasinski D."/>
            <person name="Kautmanova I."/>
            <person name="Kiss B."/>
            <person name="Kocsube S."/>
            <person name="Kotiranta H."/>
            <person name="LaButti K.M."/>
            <person name="Lechner B.E."/>
            <person name="Liimatainen K."/>
            <person name="Lipzen A."/>
            <person name="Lukacs Z."/>
            <person name="Mihaltcheva S."/>
            <person name="Morgado L.N."/>
            <person name="Niskanen T."/>
            <person name="Noordeloos M.E."/>
            <person name="Ohm R.A."/>
            <person name="Ortiz-Santana B."/>
            <person name="Ovrebo C."/>
            <person name="Racz N."/>
            <person name="Riley R."/>
            <person name="Savchenko A."/>
            <person name="Shiryaev A."/>
            <person name="Soop K."/>
            <person name="Spirin V."/>
            <person name="Szebenyi C."/>
            <person name="Tomsovsky M."/>
            <person name="Tulloss R.E."/>
            <person name="Uehling J."/>
            <person name="Grigoriev I.V."/>
            <person name="Vagvolgyi C."/>
            <person name="Papp T."/>
            <person name="Martin F.M."/>
            <person name="Miettinen O."/>
            <person name="Hibbett D.S."/>
            <person name="Nagy L.G."/>
        </authorList>
    </citation>
    <scope>NUCLEOTIDE SEQUENCE [LARGE SCALE GENOMIC DNA]</scope>
    <source>
        <strain evidence="1 2">NL-1719</strain>
    </source>
</reference>
<name>A0ACD3A9K8_9AGAR</name>
<dbReference type="Proteomes" id="UP000308600">
    <property type="component" value="Unassembled WGS sequence"/>
</dbReference>
<protein>
    <submittedName>
        <fullName evidence="1">Uncharacterized protein</fullName>
    </submittedName>
</protein>
<accession>A0ACD3A9K8</accession>
<organism evidence="1 2">
    <name type="scientific">Pluteus cervinus</name>
    <dbReference type="NCBI Taxonomy" id="181527"/>
    <lineage>
        <taxon>Eukaryota</taxon>
        <taxon>Fungi</taxon>
        <taxon>Dikarya</taxon>
        <taxon>Basidiomycota</taxon>
        <taxon>Agaricomycotina</taxon>
        <taxon>Agaricomycetes</taxon>
        <taxon>Agaricomycetidae</taxon>
        <taxon>Agaricales</taxon>
        <taxon>Pluteineae</taxon>
        <taxon>Pluteaceae</taxon>
        <taxon>Pluteus</taxon>
    </lineage>
</organism>
<sequence>MPPAVAAETSATGRQKPPSPSQNAALRRRMNGLAKGTSLSTLHTATVSAGSKEQVGRRTNDDLSPSSPDNDGPQTEPSDPEDEPRPILISDREQPSPAVEVKSSHTLPRPNSRHSLSRQKPKPQVDTAYLEHRNSVRFSEPLTPVSRSWYKFDLAVVVALVSPIGNWLTGGDYIKNLILVAFLIFYLHQIIEVPWALYQGARPRWHPPHLPSPRVSELEQRYHKAATSELYLIEVFCLFLTTLSPFLGAMLLRFVSTTVVGPESISWFSVGLFILAAGMRPWSHLVTRLTQRTTALHDVVHYPPSPHALSEREREKDRDMLLAKISEMAKKIEDMEKSHNKLKLRFGTELDDLYEQVEGDVENLARAIRKHDKAIEKADGRSKIVEDELQVMKSSRVRGFPFLSAAAISDRDPLRAAKSRPNLFADAGPNVQLAKNNYGTATTSLIGSVLPAWLFSRSASPRHKELYRVSHSRYSSGERGSGAATPVAPRGHSSSGRSSSVPPIPTSPSTRADEVYLTPPADSIQMRERGRDRSRSRRAASPVLYEGLDVFNDADVAGGSGNHVMRRNLNIGFLSRSSSMMKELVYSMVYVAFFPITLMWGLVFRAH</sequence>
<evidence type="ECO:0000313" key="2">
    <source>
        <dbReference type="Proteomes" id="UP000308600"/>
    </source>
</evidence>
<evidence type="ECO:0000313" key="1">
    <source>
        <dbReference type="EMBL" id="TFK62090.1"/>
    </source>
</evidence>
<dbReference type="EMBL" id="ML208606">
    <property type="protein sequence ID" value="TFK62090.1"/>
    <property type="molecule type" value="Genomic_DNA"/>
</dbReference>
<gene>
    <name evidence="1" type="ORF">BDN72DRAFT_903522</name>
</gene>